<dbReference type="PROSITE" id="PS50931">
    <property type="entry name" value="HTH_LYSR"/>
    <property type="match status" value="1"/>
</dbReference>
<dbReference type="AlphaFoldDB" id="A0A923M9W1"/>
<proteinExistence type="inferred from homology"/>
<keyword evidence="4" id="KW-0804">Transcription</keyword>
<dbReference type="GO" id="GO:0003677">
    <property type="term" value="F:DNA binding"/>
    <property type="evidence" value="ECO:0007669"/>
    <property type="project" value="UniProtKB-KW"/>
</dbReference>
<keyword evidence="2" id="KW-0805">Transcription regulation</keyword>
<evidence type="ECO:0000256" key="1">
    <source>
        <dbReference type="ARBA" id="ARBA00009437"/>
    </source>
</evidence>
<comment type="caution">
    <text evidence="6">The sequence shown here is derived from an EMBL/GenBank/DDBJ whole genome shotgun (WGS) entry which is preliminary data.</text>
</comment>
<dbReference type="Pfam" id="PF00126">
    <property type="entry name" value="HTH_1"/>
    <property type="match status" value="1"/>
</dbReference>
<dbReference type="PANTHER" id="PTHR30419:SF8">
    <property type="entry name" value="NITROGEN ASSIMILATION TRANSCRIPTIONAL ACTIVATOR-RELATED"/>
    <property type="match status" value="1"/>
</dbReference>
<evidence type="ECO:0000259" key="5">
    <source>
        <dbReference type="PROSITE" id="PS50931"/>
    </source>
</evidence>
<evidence type="ECO:0000256" key="2">
    <source>
        <dbReference type="ARBA" id="ARBA00023015"/>
    </source>
</evidence>
<evidence type="ECO:0000313" key="6">
    <source>
        <dbReference type="EMBL" id="MBC5766336.1"/>
    </source>
</evidence>
<dbReference type="Gene3D" id="3.40.190.290">
    <property type="match status" value="1"/>
</dbReference>
<dbReference type="InterPro" id="IPR005119">
    <property type="entry name" value="LysR_subst-bd"/>
</dbReference>
<gene>
    <name evidence="6" type="ORF">H8R02_17845</name>
</gene>
<organism evidence="6 7">
    <name type="scientific">Ramlibacter albus</name>
    <dbReference type="NCBI Taxonomy" id="2079448"/>
    <lineage>
        <taxon>Bacteria</taxon>
        <taxon>Pseudomonadati</taxon>
        <taxon>Pseudomonadota</taxon>
        <taxon>Betaproteobacteria</taxon>
        <taxon>Burkholderiales</taxon>
        <taxon>Comamonadaceae</taxon>
        <taxon>Ramlibacter</taxon>
    </lineage>
</organism>
<keyword evidence="7" id="KW-1185">Reference proteome</keyword>
<comment type="similarity">
    <text evidence="1">Belongs to the LysR transcriptional regulatory family.</text>
</comment>
<dbReference type="InterPro" id="IPR036388">
    <property type="entry name" value="WH-like_DNA-bd_sf"/>
</dbReference>
<protein>
    <submittedName>
        <fullName evidence="6">LysR family transcriptional regulator</fullName>
    </submittedName>
</protein>
<dbReference type="InterPro" id="IPR036390">
    <property type="entry name" value="WH_DNA-bd_sf"/>
</dbReference>
<dbReference type="Gene3D" id="1.10.10.10">
    <property type="entry name" value="Winged helix-like DNA-binding domain superfamily/Winged helix DNA-binding domain"/>
    <property type="match status" value="1"/>
</dbReference>
<evidence type="ECO:0000256" key="4">
    <source>
        <dbReference type="ARBA" id="ARBA00023163"/>
    </source>
</evidence>
<feature type="domain" description="HTH lysR-type" evidence="5">
    <location>
        <begin position="18"/>
        <end position="73"/>
    </location>
</feature>
<dbReference type="Proteomes" id="UP000596827">
    <property type="component" value="Unassembled WGS sequence"/>
</dbReference>
<dbReference type="InterPro" id="IPR050950">
    <property type="entry name" value="HTH-type_LysR_regulators"/>
</dbReference>
<evidence type="ECO:0000313" key="7">
    <source>
        <dbReference type="Proteomes" id="UP000596827"/>
    </source>
</evidence>
<dbReference type="InterPro" id="IPR000847">
    <property type="entry name" value="LysR_HTH_N"/>
</dbReference>
<dbReference type="Pfam" id="PF03466">
    <property type="entry name" value="LysR_substrate"/>
    <property type="match status" value="1"/>
</dbReference>
<keyword evidence="3" id="KW-0238">DNA-binding</keyword>
<dbReference type="RefSeq" id="WP_187082813.1">
    <property type="nucleotide sequence ID" value="NZ_JACORU010000006.1"/>
</dbReference>
<sequence length="323" mass="35464">MHPPASVLTNRLLARARFRHIQVLVQLATLGSVRRTAESVGMTQPGVTQLLADLERLLDTPLFHRHARGVRPTPACSDVLPFARQMLVGLGASAEAVAARRGLGEGVVRLVASTATVNGLLVRAIPEFNGKWPLVQVQLKEAEIDDAMLAVARGEVDLVGCREPAVVPEGWAFKPLLEDTFAIACSAQHPLARRRQLSWMDLLEETWLPAPAGAAARVEFDARTAPLPGELRICQVITRVPAATWAMLKRQRLLTLVPYSVVRHLVESGELAVLRMKEPMPFKPLGLLLPQRDASAAALRLAQFLEQYEAKAVKRKARDARPR</sequence>
<dbReference type="EMBL" id="JACORU010000006">
    <property type="protein sequence ID" value="MBC5766336.1"/>
    <property type="molecule type" value="Genomic_DNA"/>
</dbReference>
<dbReference type="GO" id="GO:0003700">
    <property type="term" value="F:DNA-binding transcription factor activity"/>
    <property type="evidence" value="ECO:0007669"/>
    <property type="project" value="InterPro"/>
</dbReference>
<dbReference type="SUPFAM" id="SSF46785">
    <property type="entry name" value="Winged helix' DNA-binding domain"/>
    <property type="match status" value="1"/>
</dbReference>
<accession>A0A923M9W1</accession>
<name>A0A923M9W1_9BURK</name>
<evidence type="ECO:0000256" key="3">
    <source>
        <dbReference type="ARBA" id="ARBA00023125"/>
    </source>
</evidence>
<reference evidence="6" key="1">
    <citation type="submission" date="2020-08" db="EMBL/GenBank/DDBJ databases">
        <title>Ramlibacter sp. GTP1 16S ribosomal RNA gene genome sequencing and assembly.</title>
        <authorList>
            <person name="Kang M."/>
        </authorList>
    </citation>
    <scope>NUCLEOTIDE SEQUENCE</scope>
    <source>
        <strain evidence="6">GTP1</strain>
    </source>
</reference>
<dbReference type="SUPFAM" id="SSF53850">
    <property type="entry name" value="Periplasmic binding protein-like II"/>
    <property type="match status" value="1"/>
</dbReference>
<dbReference type="GO" id="GO:0005829">
    <property type="term" value="C:cytosol"/>
    <property type="evidence" value="ECO:0007669"/>
    <property type="project" value="TreeGrafter"/>
</dbReference>
<dbReference type="PANTHER" id="PTHR30419">
    <property type="entry name" value="HTH-TYPE TRANSCRIPTIONAL REGULATOR YBHD"/>
    <property type="match status" value="1"/>
</dbReference>